<keyword evidence="2" id="KW-1185">Reference proteome</keyword>
<dbReference type="Proteomes" id="UP001497382">
    <property type="component" value="Unassembled WGS sequence"/>
</dbReference>
<sequence length="73" mass="8283">MIAICQLKIRTALGLIDPHKRMEKLSFLNSYLHLNSHRIKIESQMTNFLQAGYFYIGVQSLDDTAVVSSVTLV</sequence>
<dbReference type="AlphaFoldDB" id="A0AAV1ZAV3"/>
<evidence type="ECO:0000313" key="1">
    <source>
        <dbReference type="EMBL" id="CAL1268587.1"/>
    </source>
</evidence>
<organism evidence="1 2">
    <name type="scientific">Larinioides sclopetarius</name>
    <dbReference type="NCBI Taxonomy" id="280406"/>
    <lineage>
        <taxon>Eukaryota</taxon>
        <taxon>Metazoa</taxon>
        <taxon>Ecdysozoa</taxon>
        <taxon>Arthropoda</taxon>
        <taxon>Chelicerata</taxon>
        <taxon>Arachnida</taxon>
        <taxon>Araneae</taxon>
        <taxon>Araneomorphae</taxon>
        <taxon>Entelegynae</taxon>
        <taxon>Araneoidea</taxon>
        <taxon>Araneidae</taxon>
        <taxon>Larinioides</taxon>
    </lineage>
</organism>
<protein>
    <submittedName>
        <fullName evidence="1">Uncharacterized protein</fullName>
    </submittedName>
</protein>
<evidence type="ECO:0000313" key="2">
    <source>
        <dbReference type="Proteomes" id="UP001497382"/>
    </source>
</evidence>
<name>A0AAV1ZAV3_9ARAC</name>
<accession>A0AAV1ZAV3</accession>
<reference evidence="1 2" key="1">
    <citation type="submission" date="2024-04" db="EMBL/GenBank/DDBJ databases">
        <authorList>
            <person name="Rising A."/>
            <person name="Reimegard J."/>
            <person name="Sonavane S."/>
            <person name="Akerstrom W."/>
            <person name="Nylinder S."/>
            <person name="Hedman E."/>
            <person name="Kallberg Y."/>
        </authorList>
    </citation>
    <scope>NUCLEOTIDE SEQUENCE [LARGE SCALE GENOMIC DNA]</scope>
</reference>
<gene>
    <name evidence="1" type="ORF">LARSCL_LOCUS4256</name>
</gene>
<comment type="caution">
    <text evidence="1">The sequence shown here is derived from an EMBL/GenBank/DDBJ whole genome shotgun (WGS) entry which is preliminary data.</text>
</comment>
<dbReference type="EMBL" id="CAXIEN010000035">
    <property type="protein sequence ID" value="CAL1268587.1"/>
    <property type="molecule type" value="Genomic_DNA"/>
</dbReference>
<proteinExistence type="predicted"/>